<feature type="binding site" evidence="7">
    <location>
        <position position="211"/>
    </location>
    <ligand>
        <name>Zn(2+)</name>
        <dbReference type="ChEBI" id="CHEBI:29105"/>
    </ligand>
</feature>
<reference evidence="9 10" key="1">
    <citation type="submission" date="2019-02" db="EMBL/GenBank/DDBJ databases">
        <title>Deep-cultivation of Planctomycetes and their phenomic and genomic characterization uncovers novel biology.</title>
        <authorList>
            <person name="Wiegand S."/>
            <person name="Jogler M."/>
            <person name="Boedeker C."/>
            <person name="Pinto D."/>
            <person name="Vollmers J."/>
            <person name="Rivas-Marin E."/>
            <person name="Kohn T."/>
            <person name="Peeters S.H."/>
            <person name="Heuer A."/>
            <person name="Rast P."/>
            <person name="Oberbeckmann S."/>
            <person name="Bunk B."/>
            <person name="Jeske O."/>
            <person name="Meyerdierks A."/>
            <person name="Storesund J.E."/>
            <person name="Kallscheuer N."/>
            <person name="Luecker S."/>
            <person name="Lage O.M."/>
            <person name="Pohl T."/>
            <person name="Merkel B.J."/>
            <person name="Hornburger P."/>
            <person name="Mueller R.-W."/>
            <person name="Bruemmer F."/>
            <person name="Labrenz M."/>
            <person name="Spormann A.M."/>
            <person name="Op den Camp H."/>
            <person name="Overmann J."/>
            <person name="Amann R."/>
            <person name="Jetten M.S.M."/>
            <person name="Mascher T."/>
            <person name="Medema M.H."/>
            <person name="Devos D.P."/>
            <person name="Kaster A.-K."/>
            <person name="Ovreas L."/>
            <person name="Rohde M."/>
            <person name="Galperin M.Y."/>
            <person name="Jogler C."/>
        </authorList>
    </citation>
    <scope>NUCLEOTIDE SEQUENCE [LARGE SCALE GENOMIC DNA]</scope>
    <source>
        <strain evidence="9 10">Mal52</strain>
    </source>
</reference>
<dbReference type="PANTHER" id="PTHR11113">
    <property type="entry name" value="N-ACETYLGLUCOSAMINE-6-PHOSPHATE DEACETYLASE"/>
    <property type="match status" value="1"/>
</dbReference>
<protein>
    <submittedName>
        <fullName evidence="9">N-acetylglucosamine-6-phosphate deacetylase</fullName>
        <ecNumber evidence="9">3.5.1.25</ecNumber>
    </submittedName>
</protein>
<dbReference type="PIRSF" id="PIRSF038994">
    <property type="entry name" value="NagA"/>
    <property type="match status" value="1"/>
</dbReference>
<keyword evidence="3 4" id="KW-0378">Hydrolase</keyword>
<dbReference type="InterPro" id="IPR006680">
    <property type="entry name" value="Amidohydro-rel"/>
</dbReference>
<evidence type="ECO:0000256" key="4">
    <source>
        <dbReference type="PIRNR" id="PIRNR038994"/>
    </source>
</evidence>
<feature type="binding site" evidence="6">
    <location>
        <position position="222"/>
    </location>
    <ligand>
        <name>substrate</name>
    </ligand>
</feature>
<feature type="binding site" evidence="6">
    <location>
        <position position="135"/>
    </location>
    <ligand>
        <name>substrate</name>
    </ligand>
</feature>
<dbReference type="EMBL" id="CP036276">
    <property type="protein sequence ID" value="QDU41830.1"/>
    <property type="molecule type" value="Genomic_DNA"/>
</dbReference>
<evidence type="ECO:0000256" key="3">
    <source>
        <dbReference type="ARBA" id="ARBA00022801"/>
    </source>
</evidence>
<dbReference type="SUPFAM" id="SSF51556">
    <property type="entry name" value="Metallo-dependent hydrolases"/>
    <property type="match status" value="1"/>
</dbReference>
<dbReference type="PANTHER" id="PTHR11113:SF14">
    <property type="entry name" value="N-ACETYLGLUCOSAMINE-6-PHOSPHATE DEACETYLASE"/>
    <property type="match status" value="1"/>
</dbReference>
<organism evidence="9 10">
    <name type="scientific">Symmachiella dynata</name>
    <dbReference type="NCBI Taxonomy" id="2527995"/>
    <lineage>
        <taxon>Bacteria</taxon>
        <taxon>Pseudomonadati</taxon>
        <taxon>Planctomycetota</taxon>
        <taxon>Planctomycetia</taxon>
        <taxon>Planctomycetales</taxon>
        <taxon>Planctomycetaceae</taxon>
        <taxon>Symmachiella</taxon>
    </lineage>
</organism>
<comment type="cofactor">
    <cofactor evidence="7">
        <name>a divalent metal cation</name>
        <dbReference type="ChEBI" id="CHEBI:60240"/>
    </cofactor>
    <text evidence="7">Binds 1 divalent metal cation per subunit.</text>
</comment>
<dbReference type="AlphaFoldDB" id="A0A517ZH81"/>
<dbReference type="KEGG" id="sdyn:Mal52_02840"/>
<evidence type="ECO:0000256" key="6">
    <source>
        <dbReference type="PIRSR" id="PIRSR038994-2"/>
    </source>
</evidence>
<evidence type="ECO:0000313" key="9">
    <source>
        <dbReference type="EMBL" id="QDU41830.1"/>
    </source>
</evidence>
<gene>
    <name evidence="9" type="primary">nagA_1</name>
    <name evidence="9" type="ORF">Mal52_02840</name>
</gene>
<feature type="binding site" evidence="6">
    <location>
        <begin position="214"/>
        <end position="215"/>
    </location>
    <ligand>
        <name>substrate</name>
    </ligand>
</feature>
<accession>A0A517ZH81</accession>
<keyword evidence="4" id="KW-0119">Carbohydrate metabolism</keyword>
<dbReference type="InterPro" id="IPR032466">
    <property type="entry name" value="Metal_Hydrolase"/>
</dbReference>
<sequence length="384" mass="41310">MFIEGRRYDTGEPVRISIDQGRIATIEPARPTGPIEEWPYVAPGMFDLQINGHGGIWYSQPGLTAEDIIGTLIPHFAHGVTRIFPTLITNSFENLASGFTAIRQACEQEAWVAEMAPGCHLEGPYISREDGPRGAHGLEYVRDADWDEFSRLQEISGNRIKLLTLAPEVPGAIELIRRAVKSGVTVSIGHTAATPEDIRAAADAGATLSTHLGNGAHGMLRRHPNYIWEQLAEDRLHTSIICDGHHLPASVVKTILRVKSPQRTILTCDAAGLAGCPPGEYRNAGVDVEVLADGRIVIAGQDQLLAGSTLCTDACVANAMRLGGVSLKEAIDMAGRVPARLVGLETIELLPGSRADLITFHVSPESNCLDIRATLFGGEYRHGG</sequence>
<dbReference type="Gene3D" id="3.20.20.140">
    <property type="entry name" value="Metal-dependent hydrolases"/>
    <property type="match status" value="1"/>
</dbReference>
<dbReference type="Proteomes" id="UP000319383">
    <property type="component" value="Chromosome"/>
</dbReference>
<feature type="active site" description="Proton donor/acceptor" evidence="5">
    <location>
        <position position="269"/>
    </location>
</feature>
<feature type="binding site" evidence="7">
    <location>
        <position position="122"/>
    </location>
    <ligand>
        <name>Zn(2+)</name>
        <dbReference type="ChEBI" id="CHEBI:29105"/>
    </ligand>
</feature>
<evidence type="ECO:0000256" key="1">
    <source>
        <dbReference type="ARBA" id="ARBA00010716"/>
    </source>
</evidence>
<feature type="domain" description="Amidohydrolase-related" evidence="8">
    <location>
        <begin position="40"/>
        <end position="362"/>
    </location>
</feature>
<evidence type="ECO:0000313" key="10">
    <source>
        <dbReference type="Proteomes" id="UP000319383"/>
    </source>
</evidence>
<dbReference type="GO" id="GO:0006046">
    <property type="term" value="P:N-acetylglucosamine catabolic process"/>
    <property type="evidence" value="ECO:0007669"/>
    <property type="project" value="TreeGrafter"/>
</dbReference>
<evidence type="ECO:0000259" key="8">
    <source>
        <dbReference type="Pfam" id="PF01979"/>
    </source>
</evidence>
<dbReference type="GO" id="GO:0046872">
    <property type="term" value="F:metal ion binding"/>
    <property type="evidence" value="ECO:0007669"/>
    <property type="project" value="UniProtKB-KW"/>
</dbReference>
<dbReference type="Pfam" id="PF01979">
    <property type="entry name" value="Amidohydro_1"/>
    <property type="match status" value="1"/>
</dbReference>
<proteinExistence type="inferred from homology"/>
<keyword evidence="10" id="KW-1185">Reference proteome</keyword>
<evidence type="ECO:0000256" key="5">
    <source>
        <dbReference type="PIRSR" id="PIRSR038994-1"/>
    </source>
</evidence>
<evidence type="ECO:0000256" key="2">
    <source>
        <dbReference type="ARBA" id="ARBA00022723"/>
    </source>
</evidence>
<evidence type="ECO:0000256" key="7">
    <source>
        <dbReference type="PIRSR" id="PIRSR038994-3"/>
    </source>
</evidence>
<dbReference type="EC" id="3.5.1.25" evidence="9"/>
<comment type="similarity">
    <text evidence="1 4">Belongs to the metallo-dependent hydrolases superfamily. NagA family.</text>
</comment>
<dbReference type="InterPro" id="IPR003764">
    <property type="entry name" value="GlcNAc_6-P_deAcase"/>
</dbReference>
<feature type="binding site" evidence="6">
    <location>
        <begin position="305"/>
        <end position="307"/>
    </location>
    <ligand>
        <name>substrate</name>
    </ligand>
</feature>
<dbReference type="GO" id="GO:0008448">
    <property type="term" value="F:N-acetylglucosamine-6-phosphate deacetylase activity"/>
    <property type="evidence" value="ECO:0007669"/>
    <property type="project" value="UniProtKB-EC"/>
</dbReference>
<name>A0A517ZH81_9PLAN</name>
<keyword evidence="2 7" id="KW-0479">Metal-binding</keyword>
<feature type="binding site" evidence="7">
    <location>
        <position position="190"/>
    </location>
    <ligand>
        <name>Zn(2+)</name>
        <dbReference type="ChEBI" id="CHEBI:29105"/>
    </ligand>
</feature>
<feature type="binding site" evidence="6">
    <location>
        <position position="246"/>
    </location>
    <ligand>
        <name>substrate</name>
    </ligand>
</feature>